<dbReference type="PROSITE" id="PS50943">
    <property type="entry name" value="HTH_CROC1"/>
    <property type="match status" value="1"/>
</dbReference>
<gene>
    <name evidence="2" type="ORF">IAD49_03530</name>
</gene>
<dbReference type="EMBL" id="DVML01000022">
    <property type="protein sequence ID" value="HIU22633.1"/>
    <property type="molecule type" value="Genomic_DNA"/>
</dbReference>
<comment type="caution">
    <text evidence="2">The sequence shown here is derived from an EMBL/GenBank/DDBJ whole genome shotgun (WGS) entry which is preliminary data.</text>
</comment>
<dbReference type="InterPro" id="IPR010982">
    <property type="entry name" value="Lambda_DNA-bd_dom_sf"/>
</dbReference>
<sequence>MIKESTATRLKKIMNERNLKQADIIRKCEPISNKYYFRDGKKVKITKSDLSQWISGKYEPGQWKLTILSEALNVNPAWLMGFDVPKYKNEIQKEKIENNDDGIYIQKADGTTVFLKNASETDKALMELPEEQKKAILSLIGKRMDEIDKQVK</sequence>
<name>A0A9D1HU64_9BACT</name>
<evidence type="ECO:0000313" key="3">
    <source>
        <dbReference type="Proteomes" id="UP000824087"/>
    </source>
</evidence>
<dbReference type="AlphaFoldDB" id="A0A9D1HU64"/>
<reference evidence="2" key="2">
    <citation type="journal article" date="2021" name="PeerJ">
        <title>Extensive microbial diversity within the chicken gut microbiome revealed by metagenomics and culture.</title>
        <authorList>
            <person name="Gilroy R."/>
            <person name="Ravi A."/>
            <person name="Getino M."/>
            <person name="Pursley I."/>
            <person name="Horton D.L."/>
            <person name="Alikhan N.F."/>
            <person name="Baker D."/>
            <person name="Gharbi K."/>
            <person name="Hall N."/>
            <person name="Watson M."/>
            <person name="Adriaenssens E.M."/>
            <person name="Foster-Nyarko E."/>
            <person name="Jarju S."/>
            <person name="Secka A."/>
            <person name="Antonio M."/>
            <person name="Oren A."/>
            <person name="Chaudhuri R.R."/>
            <person name="La Ragione R."/>
            <person name="Hildebrand F."/>
            <person name="Pallen M.J."/>
        </authorList>
    </citation>
    <scope>NUCLEOTIDE SEQUENCE</scope>
    <source>
        <strain evidence="2">CHK197-8231</strain>
    </source>
</reference>
<dbReference type="GO" id="GO:0003677">
    <property type="term" value="F:DNA binding"/>
    <property type="evidence" value="ECO:0007669"/>
    <property type="project" value="InterPro"/>
</dbReference>
<protein>
    <submittedName>
        <fullName evidence="2">Transcriptional regulator</fullName>
    </submittedName>
</protein>
<evidence type="ECO:0000313" key="2">
    <source>
        <dbReference type="EMBL" id="HIU22633.1"/>
    </source>
</evidence>
<organism evidence="2 3">
    <name type="scientific">Candidatus Fimihabitans intestinipullorum</name>
    <dbReference type="NCBI Taxonomy" id="2840820"/>
    <lineage>
        <taxon>Bacteria</taxon>
        <taxon>Bacillati</taxon>
        <taxon>Mycoplasmatota</taxon>
        <taxon>Mycoplasmatota incertae sedis</taxon>
        <taxon>Candidatus Fimihabitans</taxon>
    </lineage>
</organism>
<dbReference type="Gene3D" id="1.10.260.40">
    <property type="entry name" value="lambda repressor-like DNA-binding domains"/>
    <property type="match status" value="1"/>
</dbReference>
<reference evidence="2" key="1">
    <citation type="submission" date="2020-10" db="EMBL/GenBank/DDBJ databases">
        <authorList>
            <person name="Gilroy R."/>
        </authorList>
    </citation>
    <scope>NUCLEOTIDE SEQUENCE</scope>
    <source>
        <strain evidence="2">CHK197-8231</strain>
    </source>
</reference>
<dbReference type="SUPFAM" id="SSF47413">
    <property type="entry name" value="lambda repressor-like DNA-binding domains"/>
    <property type="match status" value="1"/>
</dbReference>
<evidence type="ECO:0000259" key="1">
    <source>
        <dbReference type="PROSITE" id="PS50943"/>
    </source>
</evidence>
<dbReference type="CDD" id="cd00093">
    <property type="entry name" value="HTH_XRE"/>
    <property type="match status" value="1"/>
</dbReference>
<dbReference type="InterPro" id="IPR001387">
    <property type="entry name" value="Cro/C1-type_HTH"/>
</dbReference>
<proteinExistence type="predicted"/>
<accession>A0A9D1HU64</accession>
<dbReference type="Proteomes" id="UP000824087">
    <property type="component" value="Unassembled WGS sequence"/>
</dbReference>
<feature type="domain" description="HTH cro/C1-type" evidence="1">
    <location>
        <begin position="41"/>
        <end position="79"/>
    </location>
</feature>